<evidence type="ECO:0000259" key="3">
    <source>
        <dbReference type="PROSITE" id="PS50853"/>
    </source>
</evidence>
<keyword evidence="1" id="KW-0677">Repeat</keyword>
<feature type="domain" description="Fibronectin type-III" evidence="3">
    <location>
        <begin position="690"/>
        <end position="779"/>
    </location>
</feature>
<reference evidence="4" key="1">
    <citation type="journal article" date="2020" name="mSystems">
        <title>Genome- and Community-Level Interaction Insights into Carbon Utilization and Element Cycling Functions of Hydrothermarchaeota in Hydrothermal Sediment.</title>
        <authorList>
            <person name="Zhou Z."/>
            <person name="Liu Y."/>
            <person name="Xu W."/>
            <person name="Pan J."/>
            <person name="Luo Z.H."/>
            <person name="Li M."/>
        </authorList>
    </citation>
    <scope>NUCLEOTIDE SEQUENCE [LARGE SCALE GENOMIC DNA]</scope>
    <source>
        <strain evidence="4">SpSt-349</strain>
    </source>
</reference>
<dbReference type="SMART" id="SM00060">
    <property type="entry name" value="FN3"/>
    <property type="match status" value="7"/>
</dbReference>
<dbReference type="SUPFAM" id="SSF49265">
    <property type="entry name" value="Fibronectin type III"/>
    <property type="match status" value="3"/>
</dbReference>
<dbReference type="Pfam" id="PF16656">
    <property type="entry name" value="Pur_ac_phosph_N"/>
    <property type="match status" value="3"/>
</dbReference>
<evidence type="ECO:0000313" key="4">
    <source>
        <dbReference type="EMBL" id="HEN41225.1"/>
    </source>
</evidence>
<dbReference type="GO" id="GO:0046872">
    <property type="term" value="F:metal ion binding"/>
    <property type="evidence" value="ECO:0007669"/>
    <property type="project" value="InterPro"/>
</dbReference>
<dbReference type="CDD" id="cd00063">
    <property type="entry name" value="FN3"/>
    <property type="match status" value="5"/>
</dbReference>
<dbReference type="InterPro" id="IPR036116">
    <property type="entry name" value="FN3_sf"/>
</dbReference>
<keyword evidence="2" id="KW-0732">Signal</keyword>
<proteinExistence type="predicted"/>
<comment type="caution">
    <text evidence="4">The sequence shown here is derived from an EMBL/GenBank/DDBJ whole genome shotgun (WGS) entry which is preliminary data.</text>
</comment>
<dbReference type="PROSITE" id="PS50853">
    <property type="entry name" value="FN3"/>
    <property type="match status" value="5"/>
</dbReference>
<feature type="domain" description="Fibronectin type-III" evidence="3">
    <location>
        <begin position="787"/>
        <end position="876"/>
    </location>
</feature>
<dbReference type="SUPFAM" id="SSF49464">
    <property type="entry name" value="Carboxypeptidase regulatory domain-like"/>
    <property type="match status" value="7"/>
</dbReference>
<dbReference type="InterPro" id="IPR050991">
    <property type="entry name" value="ECM_Regulatory_Proteins"/>
</dbReference>
<name>A0A831UBJ9_GEOME</name>
<dbReference type="Gene3D" id="2.60.40.10">
    <property type="entry name" value="Immunoglobulins"/>
    <property type="match status" value="5"/>
</dbReference>
<gene>
    <name evidence="4" type="ORF">ENQ87_02430</name>
</gene>
<protein>
    <recommendedName>
        <fullName evidence="3">Fibronectin type-III domain-containing protein</fullName>
    </recommendedName>
</protein>
<dbReference type="InterPro" id="IPR008969">
    <property type="entry name" value="CarboxyPept-like_regulatory"/>
</dbReference>
<dbReference type="Pfam" id="PF13620">
    <property type="entry name" value="CarboxypepD_reg"/>
    <property type="match status" value="1"/>
</dbReference>
<sequence>MKSVTRMVNFWLGLFLLLACTALAQESFAWVIQGAVYGGSNPLAGATVTAYDASSSSPVGSSVTDAGGNYSIAAANGTYNVQVMPPLVSGFANSMVNGVSVNDDNVTQNVVLVQEANVLSGVVQGLNGTPASNIVLGIKDQPSGTLVATLITDAYGQYAIPLASGTYEIGAQYSGLASSVPTPKAYWIWPLVRNLQVSGATTRDLSLPFVTLSGHTTDSNGVPVPGVQVKVDQYWSDTSSGGYTFKKIITDVVSDASGAYSLTLIAGGTYSIALSPAAGSNFANTVLTNVTVNADMHKNLVVSSKHILSGVVRSLNGTPASNVVLGIKDQTSGTGIAVLITNMNGQYSVPLASGAYEIEVQYSGLASSVPTPKAYWILPMVRNLQVSGTTTRDLVLPFVTLSGHTTDSNGVPVPGVQVKVDQYWSDNSSGGHTFKKIITDVVSDAAGAYSLPLIAGGTYGIALIPASGSNFANTVLTNVTVNADMSQNLVVSSKHILSGVVRSLNGTPVSNVVLGIKDQASGTAIATLTTDANGQYSVSLASGAYDMNVQYSGLASSVPTPKAYWIWPMVRNLQVSGATTRDLVLPFVTLSGHTTDTNGVPVPGVQVKVDQYWSDNSSGGYTFKKIITDAVSNAAGAYSLPLIAGGAYSVTIIPPAGSGFAQTVVNNLAVTQDILQNIILNYPDTIAPTIISGPTVSSITDTSAVIEWQTNEPTTGSVSYGLSSPPATAVAAATARTIHSVPLTGLAADTLYYVKVEATDIAGNGPTASSIVSFRTRPTPDTRKPVIIEGPVVTAITHDSAVVEWRTDEPSTGSVAYGLTSTPGQTLADTALATSHRVTLTGLNSATLHYVTVNATDAVGNGPTESPLLSFTTQAAPDTTAPVIVEGPLAVNIADTEATIVWKTDEPATSGISWNDGTAYGLVSDKGLVLDHGVRITGLLPATTYTVTVSTKDGLGNGPTLGKHFTFTTPAAADTLPPVVIEGPLVVNVTHQSAVIRWETDEPADSVIEYGTTADFGERASRAALVTSHNLPIVGLAEGTTYHFRVLSRDAGGNGPAASAVGTFTTDILPRNDKPVITKNPEVIHATDTTVTIAWETDRPTDSVVDYGAGDAKDKRSSNAKKEQKHQVTLTNLTPGNSYGYAIASTDMAGNTAVADSGRQTTQVAALSPFLVNAMMSDAIGVVISQSGFTTSATPDAAPPVITEGPTVMAVSETCAIIRWRTNEIADSRVSYGTGGELNLFAGKTRQGIEHLVVLTNLVPNTQYSYRVGSVDPSGNGPVQSDLLSFTTGATADSVPPIFTASPVATVVGDNQATIVWSTSEPTATQLRYGISEGDLGTSAAIPDMGIDHEITVTGLAPGTTYYVQAVATDIAGNVGQSSTFAFITTGVPVVTSHTLSVNFAGTGNGSVNSVPSGIACTSGPCLAQFTPGSSVTLSALPDDTTSVFTGWSGACTTASGDCTVTMDGHKLVTATFELMPPVRLVGTTKTYFSTLAEAYAGASTSGPVTLEAQDHEFVGDITLNKTIALTLKGGFNGGYISRPGYSRIRGVLTVGRGSLTVDGVVVK</sequence>
<dbReference type="EMBL" id="DSOV01000008">
    <property type="protein sequence ID" value="HEN41225.1"/>
    <property type="molecule type" value="Genomic_DNA"/>
</dbReference>
<dbReference type="Gene3D" id="2.60.40.380">
    <property type="entry name" value="Purple acid phosphatase-like, N-terminal"/>
    <property type="match status" value="2"/>
</dbReference>
<dbReference type="Gene3D" id="2.60.40.1120">
    <property type="entry name" value="Carboxypeptidase-like, regulatory domain"/>
    <property type="match status" value="3"/>
</dbReference>
<feature type="domain" description="Fibronectin type-III" evidence="3">
    <location>
        <begin position="977"/>
        <end position="1069"/>
    </location>
</feature>
<dbReference type="PANTHER" id="PTHR46708:SF2">
    <property type="entry name" value="FIBRONECTIN TYPE-III DOMAIN-CONTAINING PROTEIN"/>
    <property type="match status" value="1"/>
</dbReference>
<dbReference type="InterPro" id="IPR003961">
    <property type="entry name" value="FN3_dom"/>
</dbReference>
<dbReference type="PANTHER" id="PTHR46708">
    <property type="entry name" value="TENASCIN"/>
    <property type="match status" value="1"/>
</dbReference>
<dbReference type="GO" id="GO:0003993">
    <property type="term" value="F:acid phosphatase activity"/>
    <property type="evidence" value="ECO:0007669"/>
    <property type="project" value="InterPro"/>
</dbReference>
<dbReference type="InterPro" id="IPR013783">
    <property type="entry name" value="Ig-like_fold"/>
</dbReference>
<dbReference type="PROSITE" id="PS51257">
    <property type="entry name" value="PROKAR_LIPOPROTEIN"/>
    <property type="match status" value="1"/>
</dbReference>
<dbReference type="InterPro" id="IPR015914">
    <property type="entry name" value="PAPs_N"/>
</dbReference>
<feature type="chain" id="PRO_5032840689" description="Fibronectin type-III domain-containing protein" evidence="2">
    <location>
        <begin position="25"/>
        <end position="1564"/>
    </location>
</feature>
<feature type="signal peptide" evidence="2">
    <location>
        <begin position="1"/>
        <end position="24"/>
    </location>
</feature>
<organism evidence="4">
    <name type="scientific">Geobacter metallireducens</name>
    <dbReference type="NCBI Taxonomy" id="28232"/>
    <lineage>
        <taxon>Bacteria</taxon>
        <taxon>Pseudomonadati</taxon>
        <taxon>Thermodesulfobacteriota</taxon>
        <taxon>Desulfuromonadia</taxon>
        <taxon>Geobacterales</taxon>
        <taxon>Geobacteraceae</taxon>
        <taxon>Geobacter</taxon>
    </lineage>
</organism>
<accession>A0A831UBJ9</accession>
<evidence type="ECO:0000256" key="2">
    <source>
        <dbReference type="SAM" id="SignalP"/>
    </source>
</evidence>
<feature type="domain" description="Fibronectin type-III" evidence="3">
    <location>
        <begin position="1202"/>
        <end position="1291"/>
    </location>
</feature>
<feature type="domain" description="Fibronectin type-III" evidence="3">
    <location>
        <begin position="1299"/>
        <end position="1389"/>
    </location>
</feature>
<evidence type="ECO:0000256" key="1">
    <source>
        <dbReference type="ARBA" id="ARBA00022737"/>
    </source>
</evidence>